<evidence type="ECO:0000256" key="2">
    <source>
        <dbReference type="ARBA" id="ARBA00022448"/>
    </source>
</evidence>
<evidence type="ECO:0000313" key="10">
    <source>
        <dbReference type="EMBL" id="AEI41029.1"/>
    </source>
</evidence>
<dbReference type="RefSeq" id="WP_013916190.1">
    <property type="nucleotide sequence ID" value="NC_015690.1"/>
</dbReference>
<keyword evidence="2 7" id="KW-0813">Transport</keyword>
<keyword evidence="5 7" id="KW-1133">Transmembrane helix</keyword>
<dbReference type="KEGG" id="pms:KNP414_02468"/>
<feature type="transmembrane region" description="Helical" evidence="7">
    <location>
        <begin position="218"/>
        <end position="240"/>
    </location>
</feature>
<keyword evidence="4 7" id="KW-0812">Transmembrane</keyword>
<protein>
    <submittedName>
        <fullName evidence="10">Binding-protein-dependent transport systems inner membrane component</fullName>
    </submittedName>
</protein>
<comment type="subcellular location">
    <subcellularLocation>
        <location evidence="1 7">Cell membrane</location>
        <topology evidence="1 7">Multi-pass membrane protein</topology>
    </subcellularLocation>
</comment>
<gene>
    <name evidence="10" type="ordered locus">KNP414_02468</name>
</gene>
<feature type="transmembrane region" description="Helical" evidence="7">
    <location>
        <begin position="49"/>
        <end position="71"/>
    </location>
</feature>
<dbReference type="Pfam" id="PF00528">
    <property type="entry name" value="BPD_transp_1"/>
    <property type="match status" value="1"/>
</dbReference>
<dbReference type="PANTHER" id="PTHR30151">
    <property type="entry name" value="ALKANE SULFONATE ABC TRANSPORTER-RELATED, MEMBRANE SUBUNIT"/>
    <property type="match status" value="1"/>
</dbReference>
<feature type="transmembrane region" description="Helical" evidence="7">
    <location>
        <begin position="106"/>
        <end position="127"/>
    </location>
</feature>
<keyword evidence="3" id="KW-1003">Cell membrane</keyword>
<dbReference type="GO" id="GO:0005886">
    <property type="term" value="C:plasma membrane"/>
    <property type="evidence" value="ECO:0007669"/>
    <property type="project" value="UniProtKB-SubCell"/>
</dbReference>
<dbReference type="Gene3D" id="1.10.3720.10">
    <property type="entry name" value="MetI-like"/>
    <property type="match status" value="1"/>
</dbReference>
<dbReference type="PATRIC" id="fig|1036673.3.peg.2228"/>
<organism evidence="10 11">
    <name type="scientific">Paenibacillus mucilaginosus (strain KNP414)</name>
    <dbReference type="NCBI Taxonomy" id="1036673"/>
    <lineage>
        <taxon>Bacteria</taxon>
        <taxon>Bacillati</taxon>
        <taxon>Bacillota</taxon>
        <taxon>Bacilli</taxon>
        <taxon>Bacillales</taxon>
        <taxon>Paenibacillaceae</taxon>
        <taxon>Paenibacillus</taxon>
    </lineage>
</organism>
<evidence type="ECO:0000256" key="3">
    <source>
        <dbReference type="ARBA" id="ARBA00022475"/>
    </source>
</evidence>
<dbReference type="CDD" id="cd06261">
    <property type="entry name" value="TM_PBP2"/>
    <property type="match status" value="1"/>
</dbReference>
<evidence type="ECO:0000256" key="4">
    <source>
        <dbReference type="ARBA" id="ARBA00022692"/>
    </source>
</evidence>
<dbReference type="InterPro" id="IPR035906">
    <property type="entry name" value="MetI-like_sf"/>
</dbReference>
<evidence type="ECO:0000256" key="6">
    <source>
        <dbReference type="ARBA" id="ARBA00023136"/>
    </source>
</evidence>
<evidence type="ECO:0000256" key="8">
    <source>
        <dbReference type="SAM" id="MobiDB-lite"/>
    </source>
</evidence>
<feature type="transmembrane region" description="Helical" evidence="7">
    <location>
        <begin position="260"/>
        <end position="279"/>
    </location>
</feature>
<dbReference type="GO" id="GO:0055085">
    <property type="term" value="P:transmembrane transport"/>
    <property type="evidence" value="ECO:0007669"/>
    <property type="project" value="InterPro"/>
</dbReference>
<dbReference type="AlphaFoldDB" id="F8F844"/>
<dbReference type="InterPro" id="IPR000515">
    <property type="entry name" value="MetI-like"/>
</dbReference>
<proteinExistence type="inferred from homology"/>
<evidence type="ECO:0000256" key="5">
    <source>
        <dbReference type="ARBA" id="ARBA00022989"/>
    </source>
</evidence>
<evidence type="ECO:0000256" key="1">
    <source>
        <dbReference type="ARBA" id="ARBA00004651"/>
    </source>
</evidence>
<dbReference type="Proteomes" id="UP000006620">
    <property type="component" value="Chromosome"/>
</dbReference>
<sequence>MKEAAFTAEKELLAQAVREPGDRGEPPAEFARTGRTRRGKSAASWQSRLYPVAAGLLFLLLWQLGALHGLLGLEPYQLPLPSDIGTSIRDNADVLWLYSLYTGAEIAGGCLLGSVLGLAAAVGASFLPRAGQAGISVLAAVSAVPIVALSPIASSWFGDGILSRIAVVSVLTTATMAVSAYKGLTAIEPSYLELMSSAAANRWQTLRKLRLPHALPDIFSALKIGMSTGIIGAIVGEFFVASRGLGYLLSDQIRLGNMPLAWACITIAAVLGIVLYTLIEGAERFAIPWHVSQRRSS</sequence>
<evidence type="ECO:0000256" key="7">
    <source>
        <dbReference type="RuleBase" id="RU363032"/>
    </source>
</evidence>
<feature type="region of interest" description="Disordered" evidence="8">
    <location>
        <begin position="16"/>
        <end position="37"/>
    </location>
</feature>
<evidence type="ECO:0000313" key="11">
    <source>
        <dbReference type="Proteomes" id="UP000006620"/>
    </source>
</evidence>
<reference evidence="10 11" key="2">
    <citation type="journal article" date="2013" name="Genome Announc.">
        <title>Genome Sequence of Growth-Improving Paenibacillus mucilaginosus Strain KNP414.</title>
        <authorList>
            <person name="Lu J.J."/>
            <person name="Wang J.F."/>
            <person name="Hu X.F."/>
        </authorList>
    </citation>
    <scope>NUCLEOTIDE SEQUENCE [LARGE SCALE GENOMIC DNA]</scope>
    <source>
        <strain evidence="10 11">KNP414</strain>
    </source>
</reference>
<name>F8F844_PAEMK</name>
<reference evidence="11" key="1">
    <citation type="submission" date="2011-06" db="EMBL/GenBank/DDBJ databases">
        <title>Complete genome sequence of Paenibacillus mucilaginosus KNP414.</title>
        <authorList>
            <person name="Wang J."/>
            <person name="Hu S."/>
            <person name="Hu X."/>
            <person name="Zhang B."/>
            <person name="Dong D."/>
            <person name="Zhang S."/>
            <person name="Zhao K."/>
            <person name="Wu D."/>
        </authorList>
    </citation>
    <scope>NUCLEOTIDE SEQUENCE [LARGE SCALE GENOMIC DNA]</scope>
    <source>
        <strain evidence="11">KNP414</strain>
    </source>
</reference>
<evidence type="ECO:0000259" key="9">
    <source>
        <dbReference type="PROSITE" id="PS50928"/>
    </source>
</evidence>
<dbReference type="HOGENOM" id="CLU_046113_2_0_9"/>
<dbReference type="PROSITE" id="PS50928">
    <property type="entry name" value="ABC_TM1"/>
    <property type="match status" value="1"/>
</dbReference>
<comment type="similarity">
    <text evidence="7">Belongs to the binding-protein-dependent transport system permease family.</text>
</comment>
<feature type="transmembrane region" description="Helical" evidence="7">
    <location>
        <begin position="134"/>
        <end position="155"/>
    </location>
</feature>
<dbReference type="SUPFAM" id="SSF161098">
    <property type="entry name" value="MetI-like"/>
    <property type="match status" value="1"/>
</dbReference>
<keyword evidence="6 7" id="KW-0472">Membrane</keyword>
<dbReference type="PANTHER" id="PTHR30151:SF20">
    <property type="entry name" value="ABC TRANSPORTER PERMEASE PROTEIN HI_0355-RELATED"/>
    <property type="match status" value="1"/>
</dbReference>
<feature type="domain" description="ABC transmembrane type-1" evidence="9">
    <location>
        <begin position="95"/>
        <end position="279"/>
    </location>
</feature>
<accession>F8F844</accession>
<dbReference type="EMBL" id="CP002869">
    <property type="protein sequence ID" value="AEI41029.1"/>
    <property type="molecule type" value="Genomic_DNA"/>
</dbReference>